<evidence type="ECO:0000313" key="2">
    <source>
        <dbReference type="EMBL" id="CAH2246643.1"/>
    </source>
</evidence>
<feature type="compositionally biased region" description="Polar residues" evidence="1">
    <location>
        <begin position="37"/>
        <end position="47"/>
    </location>
</feature>
<organism evidence="2 3">
    <name type="scientific">Pelobates cultripes</name>
    <name type="common">Western spadefoot toad</name>
    <dbReference type="NCBI Taxonomy" id="61616"/>
    <lineage>
        <taxon>Eukaryota</taxon>
        <taxon>Metazoa</taxon>
        <taxon>Chordata</taxon>
        <taxon>Craniata</taxon>
        <taxon>Vertebrata</taxon>
        <taxon>Euteleostomi</taxon>
        <taxon>Amphibia</taxon>
        <taxon>Batrachia</taxon>
        <taxon>Anura</taxon>
        <taxon>Pelobatoidea</taxon>
        <taxon>Pelobatidae</taxon>
        <taxon>Pelobates</taxon>
    </lineage>
</organism>
<evidence type="ECO:0000256" key="1">
    <source>
        <dbReference type="SAM" id="MobiDB-lite"/>
    </source>
</evidence>
<accession>A0AAD1RAG1</accession>
<proteinExistence type="predicted"/>
<dbReference type="Proteomes" id="UP001295444">
    <property type="component" value="Chromosome 02"/>
</dbReference>
<sequence length="154" mass="16462">MSNTQSPSKIKLYPGLGTDPLHTPSSSSRHRWPLTPSAENKSVQSPQFLLGSPTHPYPTQDKDPQRPPLDNTSIATLLPSSRCPCRSTVDLDSALSPSTPVTHSLGNLGSVKASISCGILSVKNPPECSNVSARLQHHRPRSSEGKQLELVPPG</sequence>
<dbReference type="EMBL" id="OW240913">
    <property type="protein sequence ID" value="CAH2246643.1"/>
    <property type="molecule type" value="Genomic_DNA"/>
</dbReference>
<feature type="region of interest" description="Disordered" evidence="1">
    <location>
        <begin position="1"/>
        <end position="77"/>
    </location>
</feature>
<gene>
    <name evidence="2" type="ORF">PECUL_23A056018</name>
</gene>
<protein>
    <submittedName>
        <fullName evidence="2">Uncharacterized protein</fullName>
    </submittedName>
</protein>
<keyword evidence="3" id="KW-1185">Reference proteome</keyword>
<name>A0AAD1RAG1_PELCU</name>
<evidence type="ECO:0000313" key="3">
    <source>
        <dbReference type="Proteomes" id="UP001295444"/>
    </source>
</evidence>
<feature type="region of interest" description="Disordered" evidence="1">
    <location>
        <begin position="131"/>
        <end position="154"/>
    </location>
</feature>
<dbReference type="AlphaFoldDB" id="A0AAD1RAG1"/>
<reference evidence="2" key="1">
    <citation type="submission" date="2022-03" db="EMBL/GenBank/DDBJ databases">
        <authorList>
            <person name="Alioto T."/>
            <person name="Alioto T."/>
            <person name="Gomez Garrido J."/>
        </authorList>
    </citation>
    <scope>NUCLEOTIDE SEQUENCE</scope>
</reference>